<evidence type="ECO:0000256" key="12">
    <source>
        <dbReference type="PIRSR" id="PIRSR606262-1"/>
    </source>
</evidence>
<dbReference type="STRING" id="1120975.SAMN02746064_01511"/>
<dbReference type="PANTHER" id="PTHR11644">
    <property type="entry name" value="CYTIDINE DEAMINASE"/>
    <property type="match status" value="1"/>
</dbReference>
<protein>
    <recommendedName>
        <fullName evidence="5 14">Cytidine deaminase</fullName>
        <ecNumber evidence="4 14">3.5.4.5</ecNumber>
    </recommendedName>
    <alternativeName>
        <fullName evidence="9 14">Cytidine aminohydrolase</fullName>
    </alternativeName>
</protein>
<comment type="catalytic activity">
    <reaction evidence="11 14">
        <text>cytidine + H2O + H(+) = uridine + NH4(+)</text>
        <dbReference type="Rhea" id="RHEA:16069"/>
        <dbReference type="ChEBI" id="CHEBI:15377"/>
        <dbReference type="ChEBI" id="CHEBI:15378"/>
        <dbReference type="ChEBI" id="CHEBI:16704"/>
        <dbReference type="ChEBI" id="CHEBI:17562"/>
        <dbReference type="ChEBI" id="CHEBI:28938"/>
        <dbReference type="EC" id="3.5.4.5"/>
    </reaction>
</comment>
<comment type="similarity">
    <text evidence="3 14">Belongs to the cytidine and deoxycytidylate deaminase family.</text>
</comment>
<dbReference type="EC" id="3.5.4.5" evidence="4 14"/>
<comment type="catalytic activity">
    <reaction evidence="10 14">
        <text>2'-deoxycytidine + H2O + H(+) = 2'-deoxyuridine + NH4(+)</text>
        <dbReference type="Rhea" id="RHEA:13433"/>
        <dbReference type="ChEBI" id="CHEBI:15377"/>
        <dbReference type="ChEBI" id="CHEBI:15378"/>
        <dbReference type="ChEBI" id="CHEBI:15698"/>
        <dbReference type="ChEBI" id="CHEBI:16450"/>
        <dbReference type="ChEBI" id="CHEBI:28938"/>
        <dbReference type="EC" id="3.5.4.5"/>
    </reaction>
</comment>
<dbReference type="InterPro" id="IPR002125">
    <property type="entry name" value="CMP_dCMP_dom"/>
</dbReference>
<evidence type="ECO:0000256" key="7">
    <source>
        <dbReference type="ARBA" id="ARBA00022801"/>
    </source>
</evidence>
<dbReference type="NCBIfam" id="TIGR01354">
    <property type="entry name" value="cyt_deam_tetra"/>
    <property type="match status" value="1"/>
</dbReference>
<dbReference type="EMBL" id="FQTU01000009">
    <property type="protein sequence ID" value="SHE92465.1"/>
    <property type="molecule type" value="Genomic_DNA"/>
</dbReference>
<gene>
    <name evidence="16" type="ORF">SAMN02746064_01511</name>
</gene>
<keyword evidence="7 14" id="KW-0378">Hydrolase</keyword>
<evidence type="ECO:0000259" key="15">
    <source>
        <dbReference type="PROSITE" id="PS51747"/>
    </source>
</evidence>
<dbReference type="FunFam" id="3.40.140.10:FF:000008">
    <property type="entry name" value="Cytidine deaminase"/>
    <property type="match status" value="1"/>
</dbReference>
<dbReference type="InterPro" id="IPR006262">
    <property type="entry name" value="Cyt_deam_tetra"/>
</dbReference>
<dbReference type="GO" id="GO:0055086">
    <property type="term" value="P:nucleobase-containing small molecule metabolic process"/>
    <property type="evidence" value="ECO:0007669"/>
    <property type="project" value="UniProtKB-ARBA"/>
</dbReference>
<comment type="cofactor">
    <cofactor evidence="1 13 14">
        <name>Zn(2+)</name>
        <dbReference type="ChEBI" id="CHEBI:29105"/>
    </cofactor>
</comment>
<evidence type="ECO:0000256" key="9">
    <source>
        <dbReference type="ARBA" id="ARBA00032005"/>
    </source>
</evidence>
<dbReference type="Gene3D" id="3.40.140.10">
    <property type="entry name" value="Cytidine Deaminase, domain 2"/>
    <property type="match status" value="1"/>
</dbReference>
<dbReference type="OrthoDB" id="9795347at2"/>
<keyword evidence="8 13" id="KW-0862">Zinc</keyword>
<evidence type="ECO:0000256" key="4">
    <source>
        <dbReference type="ARBA" id="ARBA00012783"/>
    </source>
</evidence>
<organism evidence="16 17">
    <name type="scientific">Alkalibacter saccharofermentans DSM 14828</name>
    <dbReference type="NCBI Taxonomy" id="1120975"/>
    <lineage>
        <taxon>Bacteria</taxon>
        <taxon>Bacillati</taxon>
        <taxon>Bacillota</taxon>
        <taxon>Clostridia</taxon>
        <taxon>Eubacteriales</taxon>
        <taxon>Eubacteriaceae</taxon>
        <taxon>Alkalibacter</taxon>
    </lineage>
</organism>
<dbReference type="PROSITE" id="PS00903">
    <property type="entry name" value="CYT_DCMP_DEAMINASES_1"/>
    <property type="match status" value="1"/>
</dbReference>
<dbReference type="SUPFAM" id="SSF53927">
    <property type="entry name" value="Cytidine deaminase-like"/>
    <property type="match status" value="1"/>
</dbReference>
<dbReference type="GO" id="GO:0005829">
    <property type="term" value="C:cytosol"/>
    <property type="evidence" value="ECO:0007669"/>
    <property type="project" value="TreeGrafter"/>
</dbReference>
<dbReference type="InterPro" id="IPR016193">
    <property type="entry name" value="Cytidine_deaminase-like"/>
</dbReference>
<dbReference type="GO" id="GO:0042802">
    <property type="term" value="F:identical protein binding"/>
    <property type="evidence" value="ECO:0007669"/>
    <property type="project" value="UniProtKB-ARBA"/>
</dbReference>
<feature type="binding site" evidence="13">
    <location>
        <position position="57"/>
    </location>
    <ligand>
        <name>Zn(2+)</name>
        <dbReference type="ChEBI" id="CHEBI:29105"/>
        <note>catalytic</note>
    </ligand>
</feature>
<feature type="binding site" evidence="13">
    <location>
        <position position="93"/>
    </location>
    <ligand>
        <name>Zn(2+)</name>
        <dbReference type="ChEBI" id="CHEBI:29105"/>
        <note>catalytic</note>
    </ligand>
</feature>
<dbReference type="AlphaFoldDB" id="A0A1M4XG41"/>
<keyword evidence="17" id="KW-1185">Reference proteome</keyword>
<evidence type="ECO:0000256" key="2">
    <source>
        <dbReference type="ARBA" id="ARBA00003949"/>
    </source>
</evidence>
<evidence type="ECO:0000313" key="17">
    <source>
        <dbReference type="Proteomes" id="UP000184251"/>
    </source>
</evidence>
<dbReference type="GO" id="GO:0008270">
    <property type="term" value="F:zinc ion binding"/>
    <property type="evidence" value="ECO:0007669"/>
    <property type="project" value="UniProtKB-UniRule"/>
</dbReference>
<evidence type="ECO:0000256" key="6">
    <source>
        <dbReference type="ARBA" id="ARBA00022723"/>
    </source>
</evidence>
<dbReference type="GO" id="GO:0072527">
    <property type="term" value="P:pyrimidine-containing compound metabolic process"/>
    <property type="evidence" value="ECO:0007669"/>
    <property type="project" value="UniProtKB-ARBA"/>
</dbReference>
<reference evidence="16 17" key="1">
    <citation type="submission" date="2016-11" db="EMBL/GenBank/DDBJ databases">
        <authorList>
            <person name="Jaros S."/>
            <person name="Januszkiewicz K."/>
            <person name="Wedrychowicz H."/>
        </authorList>
    </citation>
    <scope>NUCLEOTIDE SEQUENCE [LARGE SCALE GENOMIC DNA]</scope>
    <source>
        <strain evidence="16 17">DSM 14828</strain>
    </source>
</reference>
<dbReference type="InterPro" id="IPR016192">
    <property type="entry name" value="APOBEC/CMP_deaminase_Zn-bd"/>
</dbReference>
<evidence type="ECO:0000256" key="5">
    <source>
        <dbReference type="ARBA" id="ARBA00018266"/>
    </source>
</evidence>
<evidence type="ECO:0000313" key="16">
    <source>
        <dbReference type="EMBL" id="SHE92465.1"/>
    </source>
</evidence>
<sequence length="136" mass="14974">MDELKKYQKLVSIAHESLKEAYAPYSDFKVGAAVIMEDGKIYGGCNVENASFGASNCAERTAIFKGVSEGNRKIEAIAIVGSNGEKTFPCGICRQVINEFSKDAKIILTNSNKEIEVFTLEELLPHGFSKQDFLEE</sequence>
<evidence type="ECO:0000256" key="11">
    <source>
        <dbReference type="ARBA" id="ARBA00049558"/>
    </source>
</evidence>
<comment type="function">
    <text evidence="2 14">This enzyme scavenges exogenous and endogenous cytidine and 2'-deoxycytidine for UMP synthesis.</text>
</comment>
<name>A0A1M4XG41_9FIRM</name>
<evidence type="ECO:0000256" key="14">
    <source>
        <dbReference type="RuleBase" id="RU364006"/>
    </source>
</evidence>
<dbReference type="NCBIfam" id="NF004064">
    <property type="entry name" value="PRK05578.1"/>
    <property type="match status" value="1"/>
</dbReference>
<evidence type="ECO:0000256" key="10">
    <source>
        <dbReference type="ARBA" id="ARBA00049252"/>
    </source>
</evidence>
<dbReference type="Proteomes" id="UP000184251">
    <property type="component" value="Unassembled WGS sequence"/>
</dbReference>
<dbReference type="PANTHER" id="PTHR11644:SF2">
    <property type="entry name" value="CYTIDINE DEAMINASE"/>
    <property type="match status" value="1"/>
</dbReference>
<keyword evidence="6 13" id="KW-0479">Metal-binding</keyword>
<feature type="active site" description="Proton donor" evidence="12">
    <location>
        <position position="59"/>
    </location>
</feature>
<evidence type="ECO:0000256" key="8">
    <source>
        <dbReference type="ARBA" id="ARBA00022833"/>
    </source>
</evidence>
<feature type="domain" description="CMP/dCMP-type deaminase" evidence="15">
    <location>
        <begin position="5"/>
        <end position="131"/>
    </location>
</feature>
<proteinExistence type="inferred from homology"/>
<accession>A0A1M4XG41</accession>
<dbReference type="GO" id="GO:0004126">
    <property type="term" value="F:cytidine deaminase activity"/>
    <property type="evidence" value="ECO:0007669"/>
    <property type="project" value="UniProtKB-UniRule"/>
</dbReference>
<feature type="binding site" evidence="13">
    <location>
        <position position="90"/>
    </location>
    <ligand>
        <name>Zn(2+)</name>
        <dbReference type="ChEBI" id="CHEBI:29105"/>
        <note>catalytic</note>
    </ligand>
</feature>
<dbReference type="CDD" id="cd01283">
    <property type="entry name" value="cytidine_deaminase"/>
    <property type="match status" value="1"/>
</dbReference>
<evidence type="ECO:0000256" key="1">
    <source>
        <dbReference type="ARBA" id="ARBA00001947"/>
    </source>
</evidence>
<evidence type="ECO:0000256" key="13">
    <source>
        <dbReference type="PIRSR" id="PIRSR606262-3"/>
    </source>
</evidence>
<dbReference type="PROSITE" id="PS51747">
    <property type="entry name" value="CYT_DCMP_DEAMINASES_2"/>
    <property type="match status" value="1"/>
</dbReference>
<dbReference type="InterPro" id="IPR050202">
    <property type="entry name" value="Cyt/Deoxycyt_deaminase"/>
</dbReference>
<dbReference type="RefSeq" id="WP_073270715.1">
    <property type="nucleotide sequence ID" value="NZ_FQTU01000009.1"/>
</dbReference>
<evidence type="ECO:0000256" key="3">
    <source>
        <dbReference type="ARBA" id="ARBA00006576"/>
    </source>
</evidence>
<dbReference type="Pfam" id="PF00383">
    <property type="entry name" value="dCMP_cyt_deam_1"/>
    <property type="match status" value="1"/>
</dbReference>